<proteinExistence type="predicted"/>
<organism evidence="2 3">
    <name type="scientific">Petrachloros mirabilis ULC683</name>
    <dbReference type="NCBI Taxonomy" id="2781853"/>
    <lineage>
        <taxon>Bacteria</taxon>
        <taxon>Bacillati</taxon>
        <taxon>Cyanobacteriota</taxon>
        <taxon>Cyanophyceae</taxon>
        <taxon>Synechococcales</taxon>
        <taxon>Petrachlorosaceae</taxon>
        <taxon>Petrachloros</taxon>
        <taxon>Petrachloros mirabilis</taxon>
    </lineage>
</organism>
<feature type="domain" description="WCX" evidence="1">
    <location>
        <begin position="10"/>
        <end position="47"/>
    </location>
</feature>
<gene>
    <name evidence="2" type="ORF">GS597_16110</name>
</gene>
<evidence type="ECO:0000313" key="3">
    <source>
        <dbReference type="Proteomes" id="UP000607397"/>
    </source>
</evidence>
<protein>
    <submittedName>
        <fullName evidence="2">WYL domain-containing protein</fullName>
    </submittedName>
</protein>
<evidence type="ECO:0000259" key="1">
    <source>
        <dbReference type="Pfam" id="PF25583"/>
    </source>
</evidence>
<dbReference type="AlphaFoldDB" id="A0A8K2A1L5"/>
<dbReference type="EMBL" id="WVIC01000038">
    <property type="protein sequence ID" value="NCJ08003.1"/>
    <property type="molecule type" value="Genomic_DNA"/>
</dbReference>
<name>A0A8K2A1L5_9CYAN</name>
<dbReference type="Pfam" id="PF25583">
    <property type="entry name" value="WCX"/>
    <property type="match status" value="1"/>
</dbReference>
<sequence length="55" mass="6122">MQAVVPHWVVTADYEFKRWILGFGAQVKVYAPVELAQDLQAMAQAIAAIYPVDDS</sequence>
<reference evidence="2" key="1">
    <citation type="submission" date="2019-12" db="EMBL/GenBank/DDBJ databases">
        <title>High-Quality draft genome sequences of three cyanobacteria isolated from the limestone walls of the Old Cathedral of Coimbra.</title>
        <authorList>
            <person name="Tiago I."/>
            <person name="Soares F."/>
            <person name="Portugal A."/>
        </authorList>
    </citation>
    <scope>NUCLEOTIDE SEQUENCE [LARGE SCALE GENOMIC DNA]</scope>
    <source>
        <strain evidence="2">C</strain>
    </source>
</reference>
<accession>A0A8K2A1L5</accession>
<dbReference type="InterPro" id="IPR057727">
    <property type="entry name" value="WCX_dom"/>
</dbReference>
<dbReference type="Proteomes" id="UP000607397">
    <property type="component" value="Unassembled WGS sequence"/>
</dbReference>
<comment type="caution">
    <text evidence="2">The sequence shown here is derived from an EMBL/GenBank/DDBJ whole genome shotgun (WGS) entry which is preliminary data.</text>
</comment>
<evidence type="ECO:0000313" key="2">
    <source>
        <dbReference type="EMBL" id="NCJ08003.1"/>
    </source>
</evidence>
<keyword evidence="3" id="KW-1185">Reference proteome</keyword>